<feature type="region of interest" description="Disordered" evidence="5">
    <location>
        <begin position="47"/>
        <end position="73"/>
    </location>
</feature>
<feature type="compositionally biased region" description="Basic residues" evidence="5">
    <location>
        <begin position="185"/>
        <end position="219"/>
    </location>
</feature>
<gene>
    <name evidence="6" type="ORF">Sangu_2362000</name>
</gene>
<evidence type="ECO:0000256" key="2">
    <source>
        <dbReference type="ARBA" id="ARBA00007175"/>
    </source>
</evidence>
<comment type="subcellular location">
    <subcellularLocation>
        <location evidence="1">Nucleus</location>
        <location evidence="1">Nucleolus</location>
    </subcellularLocation>
</comment>
<comment type="caution">
    <text evidence="6">The sequence shown here is derived from an EMBL/GenBank/DDBJ whole genome shotgun (WGS) entry which is preliminary data.</text>
</comment>
<dbReference type="InterPro" id="IPR019186">
    <property type="entry name" value="Nucleolar_protein_12"/>
</dbReference>
<evidence type="ECO:0000256" key="1">
    <source>
        <dbReference type="ARBA" id="ARBA00004604"/>
    </source>
</evidence>
<keyword evidence="3" id="KW-0175">Coiled coil</keyword>
<feature type="region of interest" description="Disordered" evidence="5">
    <location>
        <begin position="102"/>
        <end position="219"/>
    </location>
</feature>
<dbReference type="PANTHER" id="PTHR14577">
    <property type="entry name" value="NUCLEOLAR PROTEIN 12"/>
    <property type="match status" value="1"/>
</dbReference>
<evidence type="ECO:0000313" key="6">
    <source>
        <dbReference type="EMBL" id="KAL0310673.1"/>
    </source>
</evidence>
<evidence type="ECO:0000256" key="3">
    <source>
        <dbReference type="ARBA" id="ARBA00023054"/>
    </source>
</evidence>
<accession>A0AAW2KYJ6</accession>
<feature type="compositionally biased region" description="Acidic residues" evidence="5">
    <location>
        <begin position="114"/>
        <end position="129"/>
    </location>
</feature>
<comment type="similarity">
    <text evidence="2">Belongs to the RRP17 family.</text>
</comment>
<dbReference type="EMBL" id="JACGWK010000016">
    <property type="protein sequence ID" value="KAL0310673.1"/>
    <property type="molecule type" value="Genomic_DNA"/>
</dbReference>
<reference evidence="6" key="1">
    <citation type="submission" date="2020-06" db="EMBL/GenBank/DDBJ databases">
        <authorList>
            <person name="Li T."/>
            <person name="Hu X."/>
            <person name="Zhang T."/>
            <person name="Song X."/>
            <person name="Zhang H."/>
            <person name="Dai N."/>
            <person name="Sheng W."/>
            <person name="Hou X."/>
            <person name="Wei L."/>
        </authorList>
    </citation>
    <scope>NUCLEOTIDE SEQUENCE</scope>
    <source>
        <strain evidence="6">G01</strain>
        <tissue evidence="6">Leaf</tissue>
    </source>
</reference>
<evidence type="ECO:0008006" key="7">
    <source>
        <dbReference type="Google" id="ProtNLM"/>
    </source>
</evidence>
<name>A0AAW2KYJ6_9LAMI</name>
<dbReference type="GO" id="GO:0005730">
    <property type="term" value="C:nucleolus"/>
    <property type="evidence" value="ECO:0007669"/>
    <property type="project" value="UniProtKB-SubCell"/>
</dbReference>
<evidence type="ECO:0000256" key="4">
    <source>
        <dbReference type="ARBA" id="ARBA00023242"/>
    </source>
</evidence>
<evidence type="ECO:0000256" key="5">
    <source>
        <dbReference type="SAM" id="MobiDB-lite"/>
    </source>
</evidence>
<organism evidence="6">
    <name type="scientific">Sesamum angustifolium</name>
    <dbReference type="NCBI Taxonomy" id="2727405"/>
    <lineage>
        <taxon>Eukaryota</taxon>
        <taxon>Viridiplantae</taxon>
        <taxon>Streptophyta</taxon>
        <taxon>Embryophyta</taxon>
        <taxon>Tracheophyta</taxon>
        <taxon>Spermatophyta</taxon>
        <taxon>Magnoliopsida</taxon>
        <taxon>eudicotyledons</taxon>
        <taxon>Gunneridae</taxon>
        <taxon>Pentapetalae</taxon>
        <taxon>asterids</taxon>
        <taxon>lamiids</taxon>
        <taxon>Lamiales</taxon>
        <taxon>Pedaliaceae</taxon>
        <taxon>Sesamum</taxon>
    </lineage>
</organism>
<feature type="compositionally biased region" description="Basic and acidic residues" evidence="5">
    <location>
        <begin position="57"/>
        <end position="69"/>
    </location>
</feature>
<reference evidence="6" key="2">
    <citation type="journal article" date="2024" name="Plant">
        <title>Genomic evolution and insights into agronomic trait innovations of Sesamum species.</title>
        <authorList>
            <person name="Miao H."/>
            <person name="Wang L."/>
            <person name="Qu L."/>
            <person name="Liu H."/>
            <person name="Sun Y."/>
            <person name="Le M."/>
            <person name="Wang Q."/>
            <person name="Wei S."/>
            <person name="Zheng Y."/>
            <person name="Lin W."/>
            <person name="Duan Y."/>
            <person name="Cao H."/>
            <person name="Xiong S."/>
            <person name="Wang X."/>
            <person name="Wei L."/>
            <person name="Li C."/>
            <person name="Ma Q."/>
            <person name="Ju M."/>
            <person name="Zhao R."/>
            <person name="Li G."/>
            <person name="Mu C."/>
            <person name="Tian Q."/>
            <person name="Mei H."/>
            <person name="Zhang T."/>
            <person name="Gao T."/>
            <person name="Zhang H."/>
        </authorList>
    </citation>
    <scope>NUCLEOTIDE SEQUENCE</scope>
    <source>
        <strain evidence="6">G01</strain>
    </source>
</reference>
<proteinExistence type="inferred from homology"/>
<dbReference type="Pfam" id="PF09805">
    <property type="entry name" value="Nop25"/>
    <property type="match status" value="1"/>
</dbReference>
<dbReference type="AlphaFoldDB" id="A0AAW2KYJ6"/>
<keyword evidence="4" id="KW-0539">Nucleus</keyword>
<sequence length="219" mass="24799">MEEAAAGDGGPGPLGVRARHIKKRALKNKTLSVSFNEKDLKDFVTGFHKRKKKRRKEALQKQEEADRRKRIEQRKKNFWQSVVTFILTLMFQRKLERDFVMFGGAPPDSGTDAPESDGEHDGDEDEDGEPVPSVSGMATYDNGDVQVTVTTTEIARVEEHPINRPEVGGPESVEVFDKSKQRAPVARKKQLKKAPTKRSRAKPQSKRDKRKGKKKNKKH</sequence>
<protein>
    <recommendedName>
        <fullName evidence="7">Ribosomal RNA-processing protein 17</fullName>
    </recommendedName>
</protein>
<dbReference type="GO" id="GO:0019843">
    <property type="term" value="F:rRNA binding"/>
    <property type="evidence" value="ECO:0007669"/>
    <property type="project" value="TreeGrafter"/>
</dbReference>
<dbReference type="PANTHER" id="PTHR14577:SF0">
    <property type="entry name" value="NUCLEOLAR PROTEIN 12"/>
    <property type="match status" value="1"/>
</dbReference>
<feature type="compositionally biased region" description="Basic residues" evidence="5">
    <location>
        <begin position="47"/>
        <end position="56"/>
    </location>
</feature>